<dbReference type="PROSITE" id="PS50011">
    <property type="entry name" value="PROTEIN_KINASE_DOM"/>
    <property type="match status" value="1"/>
</dbReference>
<protein>
    <recommendedName>
        <fullName evidence="6">Protein kinase domain-containing protein</fullName>
    </recommendedName>
</protein>
<dbReference type="Pfam" id="PF00069">
    <property type="entry name" value="Pkinase"/>
    <property type="match status" value="1"/>
</dbReference>
<keyword evidence="5" id="KW-0067">ATP-binding</keyword>
<keyword evidence="3" id="KW-0547">Nucleotide-binding</keyword>
<name>A0A1Y2BT47_9FUNG</name>
<accession>A0A1Y2BT47</accession>
<dbReference type="EMBL" id="MCGO01000047">
    <property type="protein sequence ID" value="ORY37916.1"/>
    <property type="molecule type" value="Genomic_DNA"/>
</dbReference>
<dbReference type="InterPro" id="IPR000719">
    <property type="entry name" value="Prot_kinase_dom"/>
</dbReference>
<evidence type="ECO:0000256" key="2">
    <source>
        <dbReference type="ARBA" id="ARBA00022679"/>
    </source>
</evidence>
<keyword evidence="8" id="KW-1185">Reference proteome</keyword>
<keyword evidence="2" id="KW-0808">Transferase</keyword>
<dbReference type="InterPro" id="IPR050205">
    <property type="entry name" value="CDPK_Ser/Thr_kinases"/>
</dbReference>
<dbReference type="GO" id="GO:0005524">
    <property type="term" value="F:ATP binding"/>
    <property type="evidence" value="ECO:0007669"/>
    <property type="project" value="UniProtKB-KW"/>
</dbReference>
<dbReference type="SUPFAM" id="SSF56112">
    <property type="entry name" value="Protein kinase-like (PK-like)"/>
    <property type="match status" value="1"/>
</dbReference>
<evidence type="ECO:0000313" key="7">
    <source>
        <dbReference type="EMBL" id="ORY37916.1"/>
    </source>
</evidence>
<evidence type="ECO:0000256" key="5">
    <source>
        <dbReference type="ARBA" id="ARBA00022840"/>
    </source>
</evidence>
<feature type="domain" description="Protein kinase" evidence="6">
    <location>
        <begin position="1"/>
        <end position="152"/>
    </location>
</feature>
<dbReference type="GO" id="GO:0004674">
    <property type="term" value="F:protein serine/threonine kinase activity"/>
    <property type="evidence" value="ECO:0007669"/>
    <property type="project" value="UniProtKB-KW"/>
</dbReference>
<reference evidence="7 8" key="1">
    <citation type="submission" date="2016-07" db="EMBL/GenBank/DDBJ databases">
        <title>Pervasive Adenine N6-methylation of Active Genes in Fungi.</title>
        <authorList>
            <consortium name="DOE Joint Genome Institute"/>
            <person name="Mondo S.J."/>
            <person name="Dannebaum R.O."/>
            <person name="Kuo R.C."/>
            <person name="Labutti K."/>
            <person name="Haridas S."/>
            <person name="Kuo A."/>
            <person name="Salamov A."/>
            <person name="Ahrendt S.R."/>
            <person name="Lipzen A."/>
            <person name="Sullivan W."/>
            <person name="Andreopoulos W.B."/>
            <person name="Clum A."/>
            <person name="Lindquist E."/>
            <person name="Daum C."/>
            <person name="Ramamoorthy G.K."/>
            <person name="Gryganskyi A."/>
            <person name="Culley D."/>
            <person name="Magnuson J.K."/>
            <person name="James T.Y."/>
            <person name="O'Malley M.A."/>
            <person name="Stajich J.E."/>
            <person name="Spatafora J.W."/>
            <person name="Visel A."/>
            <person name="Grigoriev I.V."/>
        </authorList>
    </citation>
    <scope>NUCLEOTIDE SEQUENCE [LARGE SCALE GENOMIC DNA]</scope>
    <source>
        <strain evidence="7 8">JEL800</strain>
    </source>
</reference>
<keyword evidence="4" id="KW-0418">Kinase</keyword>
<evidence type="ECO:0000256" key="4">
    <source>
        <dbReference type="ARBA" id="ARBA00022777"/>
    </source>
</evidence>
<evidence type="ECO:0000256" key="3">
    <source>
        <dbReference type="ARBA" id="ARBA00022741"/>
    </source>
</evidence>
<sequence length="152" mass="17095">MKLVDVSRSESENDVVRKEAEAQQLLSAVNEKRIVSLKAFFRNDQNQFVLVTEETVGTLQQLIEANHSFTEHEVKVIAFGALEALLTVHNNYHIHRNIHPSSFFFTSNDLNSLKLGNFACVTDENGFNSASGLKGIEGFRVSPQLMCLERDI</sequence>
<dbReference type="PANTHER" id="PTHR24349">
    <property type="entry name" value="SERINE/THREONINE-PROTEIN KINASE"/>
    <property type="match status" value="1"/>
</dbReference>
<comment type="caution">
    <text evidence="7">The sequence shown here is derived from an EMBL/GenBank/DDBJ whole genome shotgun (WGS) entry which is preliminary data.</text>
</comment>
<dbReference type="InterPro" id="IPR011009">
    <property type="entry name" value="Kinase-like_dom_sf"/>
</dbReference>
<evidence type="ECO:0000256" key="1">
    <source>
        <dbReference type="ARBA" id="ARBA00022527"/>
    </source>
</evidence>
<dbReference type="AlphaFoldDB" id="A0A1Y2BT47"/>
<dbReference type="OrthoDB" id="10252171at2759"/>
<dbReference type="Gene3D" id="1.10.510.10">
    <property type="entry name" value="Transferase(Phosphotransferase) domain 1"/>
    <property type="match status" value="1"/>
</dbReference>
<proteinExistence type="predicted"/>
<gene>
    <name evidence="7" type="ORF">BCR33DRAFT_721116</name>
</gene>
<evidence type="ECO:0000259" key="6">
    <source>
        <dbReference type="PROSITE" id="PS50011"/>
    </source>
</evidence>
<dbReference type="Proteomes" id="UP000193642">
    <property type="component" value="Unassembled WGS sequence"/>
</dbReference>
<evidence type="ECO:0000313" key="8">
    <source>
        <dbReference type="Proteomes" id="UP000193642"/>
    </source>
</evidence>
<keyword evidence="1" id="KW-0723">Serine/threonine-protein kinase</keyword>
<organism evidence="7 8">
    <name type="scientific">Rhizoclosmatium globosum</name>
    <dbReference type="NCBI Taxonomy" id="329046"/>
    <lineage>
        <taxon>Eukaryota</taxon>
        <taxon>Fungi</taxon>
        <taxon>Fungi incertae sedis</taxon>
        <taxon>Chytridiomycota</taxon>
        <taxon>Chytridiomycota incertae sedis</taxon>
        <taxon>Chytridiomycetes</taxon>
        <taxon>Chytridiales</taxon>
        <taxon>Chytriomycetaceae</taxon>
        <taxon>Rhizoclosmatium</taxon>
    </lineage>
</organism>